<dbReference type="Pfam" id="PF02909">
    <property type="entry name" value="TetR_C_1"/>
    <property type="match status" value="1"/>
</dbReference>
<dbReference type="Proteomes" id="UP000233766">
    <property type="component" value="Unassembled WGS sequence"/>
</dbReference>
<evidence type="ECO:0000256" key="4">
    <source>
        <dbReference type="PROSITE-ProRule" id="PRU00335"/>
    </source>
</evidence>
<dbReference type="EMBL" id="PJMW01000004">
    <property type="protein sequence ID" value="PKV76575.1"/>
    <property type="molecule type" value="Genomic_DNA"/>
</dbReference>
<organism evidence="6 7">
    <name type="scientific">Nocardia fluminea</name>
    <dbReference type="NCBI Taxonomy" id="134984"/>
    <lineage>
        <taxon>Bacteria</taxon>
        <taxon>Bacillati</taxon>
        <taxon>Actinomycetota</taxon>
        <taxon>Actinomycetes</taxon>
        <taxon>Mycobacteriales</taxon>
        <taxon>Nocardiaceae</taxon>
        <taxon>Nocardia</taxon>
    </lineage>
</organism>
<keyword evidence="1" id="KW-0805">Transcription regulation</keyword>
<dbReference type="GO" id="GO:0003700">
    <property type="term" value="F:DNA-binding transcription factor activity"/>
    <property type="evidence" value="ECO:0007669"/>
    <property type="project" value="TreeGrafter"/>
</dbReference>
<dbReference type="PROSITE" id="PS50977">
    <property type="entry name" value="HTH_TETR_2"/>
    <property type="match status" value="1"/>
</dbReference>
<proteinExistence type="predicted"/>
<keyword evidence="3" id="KW-0804">Transcription</keyword>
<keyword evidence="7" id="KW-1185">Reference proteome</keyword>
<name>A0A2N3V4M4_9NOCA</name>
<comment type="caution">
    <text evidence="6">The sequence shown here is derived from an EMBL/GenBank/DDBJ whole genome shotgun (WGS) entry which is preliminary data.</text>
</comment>
<protein>
    <submittedName>
        <fullName evidence="6">TetR family transcriptional regulator</fullName>
    </submittedName>
</protein>
<dbReference type="RefSeq" id="WP_101469222.1">
    <property type="nucleotide sequence ID" value="NZ_PJMW01000004.1"/>
</dbReference>
<feature type="domain" description="HTH tetR-type" evidence="5">
    <location>
        <begin position="19"/>
        <end position="79"/>
    </location>
</feature>
<dbReference type="GO" id="GO:0045892">
    <property type="term" value="P:negative regulation of DNA-templated transcription"/>
    <property type="evidence" value="ECO:0007669"/>
    <property type="project" value="InterPro"/>
</dbReference>
<dbReference type="InterPro" id="IPR004111">
    <property type="entry name" value="Repressor_TetR_C"/>
</dbReference>
<sequence>MGTVLWERMARTAGAPGKALSPALIAATAVTVADVDGLDAITMRRLATELGVTPMAAYRHVSNKDEVLALMVDLVFGEIDLPAGTEWRSTLWAMAQEVRALILRHPWLTRLSAPQMIYELTPNRLALTERALTALHIGLGLDLDTAMAVCRTISAYVQGATSAEIGLGELMNENGWSTGADARAGLSSQMRWLLATDRFPTFARYIHEAARKDDLRWQFDTGLTQVLHGIAIDAGDIGTAGPPGQA</sequence>
<feature type="DNA-binding region" description="H-T-H motif" evidence="4">
    <location>
        <begin position="42"/>
        <end position="61"/>
    </location>
</feature>
<dbReference type="GO" id="GO:0000976">
    <property type="term" value="F:transcription cis-regulatory region binding"/>
    <property type="evidence" value="ECO:0007669"/>
    <property type="project" value="TreeGrafter"/>
</dbReference>
<evidence type="ECO:0000259" key="5">
    <source>
        <dbReference type="PROSITE" id="PS50977"/>
    </source>
</evidence>
<dbReference type="SUPFAM" id="SSF46689">
    <property type="entry name" value="Homeodomain-like"/>
    <property type="match status" value="1"/>
</dbReference>
<dbReference type="InterPro" id="IPR001647">
    <property type="entry name" value="HTH_TetR"/>
</dbReference>
<evidence type="ECO:0000256" key="2">
    <source>
        <dbReference type="ARBA" id="ARBA00023125"/>
    </source>
</evidence>
<dbReference type="AlphaFoldDB" id="A0A2N3V4M4"/>
<dbReference type="PANTHER" id="PTHR30055">
    <property type="entry name" value="HTH-TYPE TRANSCRIPTIONAL REGULATOR RUTR"/>
    <property type="match status" value="1"/>
</dbReference>
<reference evidence="6 7" key="1">
    <citation type="submission" date="2017-12" db="EMBL/GenBank/DDBJ databases">
        <title>Sequencing the genomes of 1000 Actinobacteria strains.</title>
        <authorList>
            <person name="Klenk H.-P."/>
        </authorList>
    </citation>
    <scope>NUCLEOTIDE SEQUENCE [LARGE SCALE GENOMIC DNA]</scope>
    <source>
        <strain evidence="6 7">DSM 44489</strain>
    </source>
</reference>
<dbReference type="Gene3D" id="1.10.357.10">
    <property type="entry name" value="Tetracycline Repressor, domain 2"/>
    <property type="match status" value="1"/>
</dbReference>
<evidence type="ECO:0000313" key="6">
    <source>
        <dbReference type="EMBL" id="PKV76575.1"/>
    </source>
</evidence>
<evidence type="ECO:0000313" key="7">
    <source>
        <dbReference type="Proteomes" id="UP000233766"/>
    </source>
</evidence>
<dbReference type="InterPro" id="IPR036271">
    <property type="entry name" value="Tet_transcr_reg_TetR-rel_C_sf"/>
</dbReference>
<dbReference type="InterPro" id="IPR009057">
    <property type="entry name" value="Homeodomain-like_sf"/>
</dbReference>
<evidence type="ECO:0000256" key="1">
    <source>
        <dbReference type="ARBA" id="ARBA00023015"/>
    </source>
</evidence>
<gene>
    <name evidence="6" type="ORF">ATK86_7509</name>
</gene>
<dbReference type="InterPro" id="IPR050109">
    <property type="entry name" value="HTH-type_TetR-like_transc_reg"/>
</dbReference>
<dbReference type="Gene3D" id="1.10.10.60">
    <property type="entry name" value="Homeodomain-like"/>
    <property type="match status" value="1"/>
</dbReference>
<keyword evidence="2 4" id="KW-0238">DNA-binding</keyword>
<dbReference type="OrthoDB" id="2570341at2"/>
<dbReference type="Pfam" id="PF00440">
    <property type="entry name" value="TetR_N"/>
    <property type="match status" value="1"/>
</dbReference>
<evidence type="ECO:0000256" key="3">
    <source>
        <dbReference type="ARBA" id="ARBA00023163"/>
    </source>
</evidence>
<accession>A0A2N3V4M4</accession>
<dbReference type="PANTHER" id="PTHR30055:SF151">
    <property type="entry name" value="TRANSCRIPTIONAL REGULATORY PROTEIN"/>
    <property type="match status" value="1"/>
</dbReference>
<dbReference type="SUPFAM" id="SSF48498">
    <property type="entry name" value="Tetracyclin repressor-like, C-terminal domain"/>
    <property type="match status" value="1"/>
</dbReference>